<organism evidence="2 3">
    <name type="scientific">Vespula pensylvanica</name>
    <name type="common">Western yellow jacket</name>
    <name type="synonym">Wasp</name>
    <dbReference type="NCBI Taxonomy" id="30213"/>
    <lineage>
        <taxon>Eukaryota</taxon>
        <taxon>Metazoa</taxon>
        <taxon>Ecdysozoa</taxon>
        <taxon>Arthropoda</taxon>
        <taxon>Hexapoda</taxon>
        <taxon>Insecta</taxon>
        <taxon>Pterygota</taxon>
        <taxon>Neoptera</taxon>
        <taxon>Endopterygota</taxon>
        <taxon>Hymenoptera</taxon>
        <taxon>Apocrita</taxon>
        <taxon>Aculeata</taxon>
        <taxon>Vespoidea</taxon>
        <taxon>Vespidae</taxon>
        <taxon>Vespinae</taxon>
        <taxon>Vespula</taxon>
    </lineage>
</organism>
<keyword evidence="3" id="KW-1185">Reference proteome</keyword>
<comment type="caution">
    <text evidence="2">The sequence shown here is derived from an EMBL/GenBank/DDBJ whole genome shotgun (WGS) entry which is preliminary data.</text>
</comment>
<sequence>MCFPPPVPSGDSIEKRVSRRTTPAVAAAVREVVNFFLKLAKLVRLYLTLVRRSSAGGCELEYRALSAYDDNDNDNDNNDDDVNNDDDDDDDDGDVVDDNDDTTTTIQEALRFVVSSCTEEVHVSRRREGWGGERKENNANGIVVVVKESPRATGPYFSMGPVGAPISGGSGGEGRNGRGCCGWSGGNRHTDTTTSLRLVSPLLSSPHVASPRLASPHVASPRLASPRFASRRVESRHSKRSGHGSEETGEEAPVSSQLPFYAATVASAA</sequence>
<dbReference type="Proteomes" id="UP000600918">
    <property type="component" value="Unassembled WGS sequence"/>
</dbReference>
<feature type="compositionally biased region" description="Acidic residues" evidence="1">
    <location>
        <begin position="69"/>
        <end position="100"/>
    </location>
</feature>
<proteinExistence type="predicted"/>
<evidence type="ECO:0000313" key="2">
    <source>
        <dbReference type="EMBL" id="KAF7434611.1"/>
    </source>
</evidence>
<dbReference type="EMBL" id="JACSDY010000002">
    <property type="protein sequence ID" value="KAF7434611.1"/>
    <property type="molecule type" value="Genomic_DNA"/>
</dbReference>
<name>A0A834PAP7_VESPE</name>
<feature type="region of interest" description="Disordered" evidence="1">
    <location>
        <begin position="68"/>
        <end position="100"/>
    </location>
</feature>
<protein>
    <submittedName>
        <fullName evidence="2">Uncharacterized protein</fullName>
    </submittedName>
</protein>
<feature type="region of interest" description="Disordered" evidence="1">
    <location>
        <begin position="208"/>
        <end position="269"/>
    </location>
</feature>
<evidence type="ECO:0000313" key="3">
    <source>
        <dbReference type="Proteomes" id="UP000600918"/>
    </source>
</evidence>
<dbReference type="AlphaFoldDB" id="A0A834PAP7"/>
<accession>A0A834PAP7</accession>
<evidence type="ECO:0000256" key="1">
    <source>
        <dbReference type="SAM" id="MobiDB-lite"/>
    </source>
</evidence>
<reference evidence="2" key="1">
    <citation type="journal article" date="2020" name="G3 (Bethesda)">
        <title>High-Quality Assemblies for Three Invasive Social Wasps from the &lt;i&gt;Vespula&lt;/i&gt; Genus.</title>
        <authorList>
            <person name="Harrop T.W.R."/>
            <person name="Guhlin J."/>
            <person name="McLaughlin G.M."/>
            <person name="Permina E."/>
            <person name="Stockwell P."/>
            <person name="Gilligan J."/>
            <person name="Le Lec M.F."/>
            <person name="Gruber M.A.M."/>
            <person name="Quinn O."/>
            <person name="Lovegrove M."/>
            <person name="Duncan E.J."/>
            <person name="Remnant E.J."/>
            <person name="Van Eeckhoven J."/>
            <person name="Graham B."/>
            <person name="Knapp R.A."/>
            <person name="Langford K.W."/>
            <person name="Kronenberg Z."/>
            <person name="Press M.O."/>
            <person name="Eacker S.M."/>
            <person name="Wilson-Rankin E.E."/>
            <person name="Purcell J."/>
            <person name="Lester P.J."/>
            <person name="Dearden P.K."/>
        </authorList>
    </citation>
    <scope>NUCLEOTIDE SEQUENCE</scope>
    <source>
        <strain evidence="2">Volc-1</strain>
    </source>
</reference>
<gene>
    <name evidence="2" type="ORF">H0235_002802</name>
</gene>